<dbReference type="EMBL" id="BARV01033517">
    <property type="protein sequence ID" value="GAI51105.1"/>
    <property type="molecule type" value="Genomic_DNA"/>
</dbReference>
<reference evidence="1" key="1">
    <citation type="journal article" date="2014" name="Front. Microbiol.">
        <title>High frequency of phylogenetically diverse reductive dehalogenase-homologous genes in deep subseafloor sedimentary metagenomes.</title>
        <authorList>
            <person name="Kawai M."/>
            <person name="Futagami T."/>
            <person name="Toyoda A."/>
            <person name="Takaki Y."/>
            <person name="Nishi S."/>
            <person name="Hori S."/>
            <person name="Arai W."/>
            <person name="Tsubouchi T."/>
            <person name="Morono Y."/>
            <person name="Uchiyama I."/>
            <person name="Ito T."/>
            <person name="Fujiyama A."/>
            <person name="Inagaki F."/>
            <person name="Takami H."/>
        </authorList>
    </citation>
    <scope>NUCLEOTIDE SEQUENCE</scope>
    <source>
        <strain evidence="1">Expedition CK06-06</strain>
    </source>
</reference>
<protein>
    <submittedName>
        <fullName evidence="1">Uncharacterized protein</fullName>
    </submittedName>
</protein>
<accession>X1QJC9</accession>
<evidence type="ECO:0000313" key="1">
    <source>
        <dbReference type="EMBL" id="GAI51105.1"/>
    </source>
</evidence>
<proteinExistence type="predicted"/>
<gene>
    <name evidence="1" type="ORF">S06H3_52671</name>
</gene>
<organism evidence="1">
    <name type="scientific">marine sediment metagenome</name>
    <dbReference type="NCBI Taxonomy" id="412755"/>
    <lineage>
        <taxon>unclassified sequences</taxon>
        <taxon>metagenomes</taxon>
        <taxon>ecological metagenomes</taxon>
    </lineage>
</organism>
<feature type="non-terminal residue" evidence="1">
    <location>
        <position position="106"/>
    </location>
</feature>
<dbReference type="AlphaFoldDB" id="X1QJC9"/>
<comment type="caution">
    <text evidence="1">The sequence shown here is derived from an EMBL/GenBank/DDBJ whole genome shotgun (WGS) entry which is preliminary data.</text>
</comment>
<name>X1QJC9_9ZZZZ</name>
<sequence>MPEADPQDEILADRCRQLSDSLNHDNKPAPGAAYLDYSRPLPLCSPTKTCDRILHYFDIIPLLRPTHPSFDDKQGSIEDYSAYKQDPDSEHWFVYPRCKYDHLNNP</sequence>